<dbReference type="AlphaFoldDB" id="I9NUI7"/>
<protein>
    <recommendedName>
        <fullName evidence="3">NusG antitermination factor</fullName>
    </recommendedName>
</protein>
<dbReference type="EMBL" id="CP010978">
    <property type="protein sequence ID" value="AJQ29989.1"/>
    <property type="molecule type" value="Genomic_DNA"/>
</dbReference>
<accession>I9NUI7</accession>
<evidence type="ECO:0008006" key="3">
    <source>
        <dbReference type="Google" id="ProtNLM"/>
    </source>
</evidence>
<organism evidence="1 2">
    <name type="scientific">Pelosinus fermentans JBW45</name>
    <dbReference type="NCBI Taxonomy" id="1192197"/>
    <lineage>
        <taxon>Bacteria</taxon>
        <taxon>Bacillati</taxon>
        <taxon>Bacillota</taxon>
        <taxon>Negativicutes</taxon>
        <taxon>Selenomonadales</taxon>
        <taxon>Sporomusaceae</taxon>
        <taxon>Pelosinus</taxon>
    </lineage>
</organism>
<name>I9NUI7_9FIRM</name>
<dbReference type="SUPFAM" id="SSF82679">
    <property type="entry name" value="N-utilization substance G protein NusG, N-terminal domain"/>
    <property type="match status" value="1"/>
</dbReference>
<dbReference type="Proteomes" id="UP000005361">
    <property type="component" value="Chromosome"/>
</dbReference>
<evidence type="ECO:0000313" key="2">
    <source>
        <dbReference type="Proteomes" id="UP000005361"/>
    </source>
</evidence>
<reference evidence="2" key="2">
    <citation type="submission" date="2015-02" db="EMBL/GenBank/DDBJ databases">
        <title>Complete Genome Sequence of Pelosinus fermentans JBW45.</title>
        <authorList>
            <person name="De Leon K.B."/>
            <person name="Utturkar S.M."/>
            <person name="Camilleri L.B."/>
            <person name="Arkin A.P."/>
            <person name="Fields M.W."/>
            <person name="Brown S.D."/>
            <person name="Wall J.D."/>
        </authorList>
    </citation>
    <scope>NUCLEOTIDE SEQUENCE [LARGE SCALE GENOMIC DNA]</scope>
    <source>
        <strain evidence="2">JBW45</strain>
    </source>
</reference>
<reference evidence="1 2" key="1">
    <citation type="journal article" date="2015" name="Genome Announc.">
        <title>Complete Genome Sequence of Pelosinus fermentans JBW45, a Member of a Remarkably Competitive Group of Negativicutes in the Firmicutes Phylum.</title>
        <authorList>
            <person name="De Leon K.B."/>
            <person name="Utturkar S.M."/>
            <person name="Camilleri L.B."/>
            <person name="Elias D.A."/>
            <person name="Arkin A.P."/>
            <person name="Fields M.W."/>
            <person name="Brown S.D."/>
            <person name="Wall J.D."/>
        </authorList>
    </citation>
    <scope>NUCLEOTIDE SEQUENCE [LARGE SCALE GENOMIC DNA]</scope>
    <source>
        <strain evidence="1 2">JBW45</strain>
    </source>
</reference>
<evidence type="ECO:0000313" key="1">
    <source>
        <dbReference type="EMBL" id="AJQ29989.1"/>
    </source>
</evidence>
<dbReference type="InterPro" id="IPR008991">
    <property type="entry name" value="Translation_prot_SH3-like_sf"/>
</dbReference>
<dbReference type="InterPro" id="IPR036735">
    <property type="entry name" value="NGN_dom_sf"/>
</dbReference>
<gene>
    <name evidence="1" type="ORF">JBW_04660</name>
</gene>
<dbReference type="SUPFAM" id="SSF50104">
    <property type="entry name" value="Translation proteins SH3-like domain"/>
    <property type="match status" value="1"/>
</dbReference>
<dbReference type="KEGG" id="pft:JBW_04660"/>
<dbReference type="Gene3D" id="3.30.70.940">
    <property type="entry name" value="NusG, N-terminal domain"/>
    <property type="match status" value="1"/>
</dbReference>
<dbReference type="STRING" id="1192197.JBW_04660"/>
<proteinExistence type="predicted"/>
<dbReference type="HOGENOM" id="CLU_067287_2_2_9"/>
<dbReference type="GO" id="GO:0006354">
    <property type="term" value="P:DNA-templated transcription elongation"/>
    <property type="evidence" value="ECO:0007669"/>
    <property type="project" value="InterPro"/>
</dbReference>
<sequence>MLRKLFPEVELIYPKRRISWRKQGAVIGLVRPLFDGYLFISCPREKIRGFDQLLRIRKLNIAWLVYSGEALVPILNEEKELIQRLMGSDGIVEVSTVVKHDEQLQILNGPLVGLEHIVKKVSHRNRRITVEVSMLDEKRKIELEGILI</sequence>